<evidence type="ECO:0000313" key="3">
    <source>
        <dbReference type="Proteomes" id="UP000178379"/>
    </source>
</evidence>
<evidence type="ECO:0000313" key="2">
    <source>
        <dbReference type="EMBL" id="OGI38819.1"/>
    </source>
</evidence>
<dbReference type="NCBIfam" id="NF041043">
    <property type="entry name" value="BPSS1780_fam"/>
    <property type="match status" value="1"/>
</dbReference>
<dbReference type="AlphaFoldDB" id="A0A1F6T1I9"/>
<dbReference type="EMBL" id="MFSQ01000112">
    <property type="protein sequence ID" value="OGI38819.1"/>
    <property type="molecule type" value="Genomic_DNA"/>
</dbReference>
<dbReference type="STRING" id="1817756.A2140_03940"/>
<comment type="caution">
    <text evidence="2">The sequence shown here is derived from an EMBL/GenBank/DDBJ whole genome shotgun (WGS) entry which is preliminary data.</text>
</comment>
<reference evidence="2 3" key="1">
    <citation type="journal article" date="2016" name="Nat. Commun.">
        <title>Thousands of microbial genomes shed light on interconnected biogeochemical processes in an aquifer system.</title>
        <authorList>
            <person name="Anantharaman K."/>
            <person name="Brown C.T."/>
            <person name="Hug L.A."/>
            <person name="Sharon I."/>
            <person name="Castelle C.J."/>
            <person name="Probst A.J."/>
            <person name="Thomas B.C."/>
            <person name="Singh A."/>
            <person name="Wilkins M.J."/>
            <person name="Karaoz U."/>
            <person name="Brodie E.L."/>
            <person name="Williams K.H."/>
            <person name="Hubbard S.S."/>
            <person name="Banfield J.F."/>
        </authorList>
    </citation>
    <scope>NUCLEOTIDE SEQUENCE [LARGE SCALE GENOMIC DNA]</scope>
</reference>
<dbReference type="InterPro" id="IPR047798">
    <property type="entry name" value="BPSS1780-like"/>
</dbReference>
<evidence type="ECO:0008006" key="4">
    <source>
        <dbReference type="Google" id="ProtNLM"/>
    </source>
</evidence>
<keyword evidence="1" id="KW-1133">Transmembrane helix</keyword>
<proteinExistence type="predicted"/>
<sequence length="258" mass="27033">MWLLIGLVYLMISSAAQFVPFLGGLIAFIIAPIFTAGLMYTAREAGEGREIRLDYLFQGFRETGRAGPLFGLGGVYLGSVIGIVALCAVLLIMTGSMPDLSREAVGGDGLPDAALLNILLVVMIGLALFIPVLMALYFATPLVMFHGTPVWTALGSSLRACLRNFWPLTVFGLVLFVLLLGLALILVLVVGLMTAMFATTGSATGAASAGVLAAVVLGMLLMFLISIPLVSILTGMNFCSYRSVYGGQPENRGAGMAG</sequence>
<keyword evidence="1" id="KW-0472">Membrane</keyword>
<feature type="transmembrane region" description="Helical" evidence="1">
    <location>
        <begin position="113"/>
        <end position="144"/>
    </location>
</feature>
<organism evidence="2 3">
    <name type="scientific">Candidatus Muproteobacteria bacterium RBG_16_62_13</name>
    <dbReference type="NCBI Taxonomy" id="1817756"/>
    <lineage>
        <taxon>Bacteria</taxon>
        <taxon>Pseudomonadati</taxon>
        <taxon>Pseudomonadota</taxon>
        <taxon>Candidatus Muproteobacteria</taxon>
    </lineage>
</organism>
<feature type="transmembrane region" description="Helical" evidence="1">
    <location>
        <begin position="25"/>
        <end position="42"/>
    </location>
</feature>
<protein>
    <recommendedName>
        <fullName evidence="4">Glycerophosphoryl diester phosphodiesterase membrane domain-containing protein</fullName>
    </recommendedName>
</protein>
<feature type="transmembrane region" description="Helical" evidence="1">
    <location>
        <begin position="69"/>
        <end position="93"/>
    </location>
</feature>
<feature type="transmembrane region" description="Helical" evidence="1">
    <location>
        <begin position="165"/>
        <end position="198"/>
    </location>
</feature>
<evidence type="ECO:0000256" key="1">
    <source>
        <dbReference type="SAM" id="Phobius"/>
    </source>
</evidence>
<accession>A0A1F6T1I9</accession>
<dbReference type="Proteomes" id="UP000178379">
    <property type="component" value="Unassembled WGS sequence"/>
</dbReference>
<keyword evidence="1" id="KW-0812">Transmembrane</keyword>
<feature type="transmembrane region" description="Helical" evidence="1">
    <location>
        <begin position="210"/>
        <end position="233"/>
    </location>
</feature>
<name>A0A1F6T1I9_9PROT</name>
<gene>
    <name evidence="2" type="ORF">A2140_03940</name>
</gene>